<comment type="similarity">
    <text evidence="2">Belongs to the binding-protein-dependent transport system permease family. CysTW subfamily.</text>
</comment>
<sequence length="264" mass="28700">MKSNIYRTMSQAFTGCAYLFLYVPLLLVFLYSFAQLGEGLSAGLTTQWYADLLSSADIRQAFVTSILLAGLSAIPATILGTFLAYGLSAMRTRQRSAASYLIYLPIITPSIIFGIADMIFFNYINRYTGLLQAGLPTMILAHITFELPYVALLVYAKLRTIDPQLIDAIHDLYGNQGKVLRHLLLPVLSPTLLGGFLLVFTLSLDDLVISFFTAGPSSVTVPIYIYGAIAKKGVTPEINAIASILVLASIAIALAGTVMRKEVK</sequence>
<dbReference type="EMBL" id="WNJL01000037">
    <property type="protein sequence ID" value="NDU43154.1"/>
    <property type="molecule type" value="Genomic_DNA"/>
</dbReference>
<accession>A0A845UH22</accession>
<evidence type="ECO:0000259" key="9">
    <source>
        <dbReference type="PROSITE" id="PS50928"/>
    </source>
</evidence>
<dbReference type="GO" id="GO:0005886">
    <property type="term" value="C:plasma membrane"/>
    <property type="evidence" value="ECO:0007669"/>
    <property type="project" value="UniProtKB-SubCell"/>
</dbReference>
<dbReference type="InterPro" id="IPR035906">
    <property type="entry name" value="MetI-like_sf"/>
</dbReference>
<keyword evidence="7 8" id="KW-0472">Membrane</keyword>
<dbReference type="InterPro" id="IPR051789">
    <property type="entry name" value="Bact_Polyamine_Transport"/>
</dbReference>
<feature type="transmembrane region" description="Helical" evidence="8">
    <location>
        <begin position="61"/>
        <end position="88"/>
    </location>
</feature>
<dbReference type="PANTHER" id="PTHR43848">
    <property type="entry name" value="PUTRESCINE TRANSPORT SYSTEM PERMEASE PROTEIN POTI"/>
    <property type="match status" value="1"/>
</dbReference>
<dbReference type="PANTHER" id="PTHR43848:SF2">
    <property type="entry name" value="PUTRESCINE TRANSPORT SYSTEM PERMEASE PROTEIN POTI"/>
    <property type="match status" value="1"/>
</dbReference>
<comment type="caution">
    <text evidence="10">The sequence shown here is derived from an EMBL/GenBank/DDBJ whole genome shotgun (WGS) entry which is preliminary data.</text>
</comment>
<evidence type="ECO:0000256" key="7">
    <source>
        <dbReference type="ARBA" id="ARBA00023136"/>
    </source>
</evidence>
<keyword evidence="4" id="KW-1003">Cell membrane</keyword>
<evidence type="ECO:0000256" key="8">
    <source>
        <dbReference type="RuleBase" id="RU363032"/>
    </source>
</evidence>
<feature type="domain" description="ABC transmembrane type-1" evidence="9">
    <location>
        <begin position="62"/>
        <end position="256"/>
    </location>
</feature>
<gene>
    <name evidence="10" type="ORF">GL267_11080</name>
</gene>
<evidence type="ECO:0000313" key="10">
    <source>
        <dbReference type="EMBL" id="NDU43154.1"/>
    </source>
</evidence>
<evidence type="ECO:0000256" key="6">
    <source>
        <dbReference type="ARBA" id="ARBA00022989"/>
    </source>
</evidence>
<dbReference type="AlphaFoldDB" id="A0A845UH22"/>
<keyword evidence="3 8" id="KW-0813">Transport</keyword>
<evidence type="ECO:0000256" key="4">
    <source>
        <dbReference type="ARBA" id="ARBA00022475"/>
    </source>
</evidence>
<organism evidence="10">
    <name type="scientific">Acidithiobacillus ferrianus</name>
    <dbReference type="NCBI Taxonomy" id="2678518"/>
    <lineage>
        <taxon>Bacteria</taxon>
        <taxon>Pseudomonadati</taxon>
        <taxon>Pseudomonadota</taxon>
        <taxon>Acidithiobacillia</taxon>
        <taxon>Acidithiobacillales</taxon>
        <taxon>Acidithiobacillaceae</taxon>
        <taxon>Acidithiobacillus</taxon>
    </lineage>
</organism>
<feature type="transmembrane region" description="Helical" evidence="8">
    <location>
        <begin position="139"/>
        <end position="158"/>
    </location>
</feature>
<feature type="transmembrane region" description="Helical" evidence="8">
    <location>
        <begin position="179"/>
        <end position="201"/>
    </location>
</feature>
<dbReference type="Pfam" id="PF00528">
    <property type="entry name" value="BPD_transp_1"/>
    <property type="match status" value="1"/>
</dbReference>
<dbReference type="CDD" id="cd06261">
    <property type="entry name" value="TM_PBP2"/>
    <property type="match status" value="1"/>
</dbReference>
<dbReference type="RefSeq" id="WP_163098385.1">
    <property type="nucleotide sequence ID" value="NZ_CP127523.1"/>
</dbReference>
<comment type="subcellular location">
    <subcellularLocation>
        <location evidence="1 8">Cell membrane</location>
        <topology evidence="1 8">Multi-pass membrane protein</topology>
    </subcellularLocation>
</comment>
<dbReference type="InterPro" id="IPR000515">
    <property type="entry name" value="MetI-like"/>
</dbReference>
<keyword evidence="6 8" id="KW-1133">Transmembrane helix</keyword>
<feature type="transmembrane region" description="Helical" evidence="8">
    <location>
        <begin position="100"/>
        <end position="124"/>
    </location>
</feature>
<reference evidence="10" key="1">
    <citation type="submission" date="2019-11" db="EMBL/GenBank/DDBJ databases">
        <title>Acidithiobacillus ferrianus sp. nov.: a facultatively anaerobic and extremely acidophilic chemolithoautotroph.</title>
        <authorList>
            <person name="Norris P.R."/>
            <person name="Falagan C."/>
            <person name="Moya-Beltran A."/>
            <person name="Castro M."/>
            <person name="Quatrini R."/>
            <person name="Johnson D.B."/>
        </authorList>
    </citation>
    <scope>NUCLEOTIDE SEQUENCE [LARGE SCALE GENOMIC DNA]</scope>
    <source>
        <strain evidence="10">MG</strain>
    </source>
</reference>
<evidence type="ECO:0000256" key="5">
    <source>
        <dbReference type="ARBA" id="ARBA00022692"/>
    </source>
</evidence>
<keyword evidence="5 8" id="KW-0812">Transmembrane</keyword>
<feature type="transmembrane region" description="Helical" evidence="8">
    <location>
        <begin position="238"/>
        <end position="259"/>
    </location>
</feature>
<dbReference type="GO" id="GO:0055085">
    <property type="term" value="P:transmembrane transport"/>
    <property type="evidence" value="ECO:0007669"/>
    <property type="project" value="InterPro"/>
</dbReference>
<dbReference type="Gene3D" id="1.10.3720.10">
    <property type="entry name" value="MetI-like"/>
    <property type="match status" value="1"/>
</dbReference>
<evidence type="ECO:0000256" key="1">
    <source>
        <dbReference type="ARBA" id="ARBA00004651"/>
    </source>
</evidence>
<feature type="transmembrane region" description="Helical" evidence="8">
    <location>
        <begin position="12"/>
        <end position="34"/>
    </location>
</feature>
<evidence type="ECO:0000256" key="3">
    <source>
        <dbReference type="ARBA" id="ARBA00022448"/>
    </source>
</evidence>
<proteinExistence type="inferred from homology"/>
<evidence type="ECO:0000256" key="2">
    <source>
        <dbReference type="ARBA" id="ARBA00007069"/>
    </source>
</evidence>
<dbReference type="SUPFAM" id="SSF161098">
    <property type="entry name" value="MetI-like"/>
    <property type="match status" value="1"/>
</dbReference>
<name>A0A845UH22_9PROT</name>
<feature type="transmembrane region" description="Helical" evidence="8">
    <location>
        <begin position="207"/>
        <end position="226"/>
    </location>
</feature>
<dbReference type="PROSITE" id="PS50928">
    <property type="entry name" value="ABC_TM1"/>
    <property type="match status" value="1"/>
</dbReference>
<protein>
    <submittedName>
        <fullName evidence="10">ABC transporter permease subunit</fullName>
    </submittedName>
</protein>